<keyword evidence="8" id="KW-1185">Reference proteome</keyword>
<evidence type="ECO:0000313" key="7">
    <source>
        <dbReference type="EMBL" id="KXS10016.1"/>
    </source>
</evidence>
<dbReference type="AlphaFoldDB" id="A0A138ZZS5"/>
<reference evidence="7 8" key="1">
    <citation type="journal article" date="2015" name="Genome Biol. Evol.">
        <title>Phylogenomic analyses indicate that early fungi evolved digesting cell walls of algal ancestors of land plants.</title>
        <authorList>
            <person name="Chang Y."/>
            <person name="Wang S."/>
            <person name="Sekimoto S."/>
            <person name="Aerts A.L."/>
            <person name="Choi C."/>
            <person name="Clum A."/>
            <person name="LaButti K.M."/>
            <person name="Lindquist E.A."/>
            <person name="Yee Ngan C."/>
            <person name="Ohm R.A."/>
            <person name="Salamov A.A."/>
            <person name="Grigoriev I.V."/>
            <person name="Spatafora J.W."/>
            <person name="Berbee M.L."/>
        </authorList>
    </citation>
    <scope>NUCLEOTIDE SEQUENCE [LARGE SCALE GENOMIC DNA]</scope>
    <source>
        <strain evidence="7 8">JEL478</strain>
    </source>
</reference>
<organism evidence="7 8">
    <name type="scientific">Gonapodya prolifera (strain JEL478)</name>
    <name type="common">Monoblepharis prolifera</name>
    <dbReference type="NCBI Taxonomy" id="1344416"/>
    <lineage>
        <taxon>Eukaryota</taxon>
        <taxon>Fungi</taxon>
        <taxon>Fungi incertae sedis</taxon>
        <taxon>Chytridiomycota</taxon>
        <taxon>Chytridiomycota incertae sedis</taxon>
        <taxon>Monoblepharidomycetes</taxon>
        <taxon>Monoblepharidales</taxon>
        <taxon>Gonapodyaceae</taxon>
        <taxon>Gonapodya</taxon>
    </lineage>
</organism>
<comment type="similarity">
    <text evidence="4 5">Belongs to the eIF-3 subunit E family.</text>
</comment>
<dbReference type="OMA" id="NCPWILR"/>
<comment type="subunit">
    <text evidence="4 5">Component of the eukaryotic translation initiation factor 3 (eIF-3) complex.</text>
</comment>
<dbReference type="GO" id="GO:0001732">
    <property type="term" value="P:formation of cytoplasmic translation initiation complex"/>
    <property type="evidence" value="ECO:0007669"/>
    <property type="project" value="UniProtKB-UniRule"/>
</dbReference>
<dbReference type="GO" id="GO:0071540">
    <property type="term" value="C:eukaryotic translation initiation factor 3 complex, eIF3e"/>
    <property type="evidence" value="ECO:0007669"/>
    <property type="project" value="UniProtKB-UniRule"/>
</dbReference>
<evidence type="ECO:0000313" key="8">
    <source>
        <dbReference type="Proteomes" id="UP000070544"/>
    </source>
</evidence>
<evidence type="ECO:0000256" key="3">
    <source>
        <dbReference type="ARBA" id="ARBA00022917"/>
    </source>
</evidence>
<dbReference type="Pfam" id="PF09440">
    <property type="entry name" value="eIF3_N"/>
    <property type="match status" value="1"/>
</dbReference>
<dbReference type="HAMAP" id="MF_03004">
    <property type="entry name" value="eIF3e"/>
    <property type="match status" value="1"/>
</dbReference>
<evidence type="ECO:0000256" key="5">
    <source>
        <dbReference type="PIRNR" id="PIRNR016255"/>
    </source>
</evidence>
<dbReference type="Pfam" id="PF01399">
    <property type="entry name" value="PCI"/>
    <property type="match status" value="1"/>
</dbReference>
<sequence length="438" mass="51125">MANSFTAQVHDLTPRLIPNLDPHMVLPLLEFLTHHNLYPEDQLLEAKYDLLQDTKMIDFANDVHKQLKHGEAMPGFESRRQNVLTDLEDLRDSTREVMEILSNPDVIREMKNDKLQNQRFLEERFGFRVSMLDRLYDYARFQYACGNYSGAAEMLYHFRILSTDYDQNLSALWGKLAAEILTQNWETALEDLVRLREMVDGRTSANHLHQLQQRTWLLHWSLFVFFNHPKGRDGIIDMFFLPQYINTIQTTSPHILRYLATAVVTNKKRRASLKDLVRVVKEEHAAGRYSDPVTEFVEALYVRYDFQAAQEKLKECEEVLFNDFFLVATRDDFVETARLFIFETYARIHGRIDLGKISLLLGLEKESGEKWMVNLIRNARLDGKVDAETNTVIMGAPQTSVYQQIIERTKALSFRSSVLLNALDKRVVERREEVEVEA</sequence>
<dbReference type="InterPro" id="IPR019010">
    <property type="entry name" value="eIF3e_N"/>
</dbReference>
<dbReference type="Proteomes" id="UP000070544">
    <property type="component" value="Unassembled WGS sequence"/>
</dbReference>
<feature type="domain" description="PCI" evidence="6">
    <location>
        <begin position="224"/>
        <end position="399"/>
    </location>
</feature>
<dbReference type="CDD" id="cd21378">
    <property type="entry name" value="eIF3E"/>
    <property type="match status" value="1"/>
</dbReference>
<keyword evidence="2 4" id="KW-0396">Initiation factor</keyword>
<dbReference type="Pfam" id="PF21357">
    <property type="entry name" value="EIF3E_C"/>
    <property type="match status" value="1"/>
</dbReference>
<proteinExistence type="inferred from homology"/>
<evidence type="ECO:0000256" key="4">
    <source>
        <dbReference type="HAMAP-Rule" id="MF_03004"/>
    </source>
</evidence>
<dbReference type="InterPro" id="IPR000717">
    <property type="entry name" value="PCI_dom"/>
</dbReference>
<comment type="subcellular location">
    <subcellularLocation>
        <location evidence="4 5">Cytoplasm</location>
    </subcellularLocation>
</comment>
<protein>
    <recommendedName>
        <fullName evidence="4 5">Eukaryotic translation initiation factor 3 subunit E</fullName>
        <shortName evidence="4">eIF3e</shortName>
    </recommendedName>
</protein>
<dbReference type="SUPFAM" id="SSF46785">
    <property type="entry name" value="Winged helix' DNA-binding domain"/>
    <property type="match status" value="1"/>
</dbReference>
<keyword evidence="1 4" id="KW-0963">Cytoplasm</keyword>
<dbReference type="GO" id="GO:0033290">
    <property type="term" value="C:eukaryotic 48S preinitiation complex"/>
    <property type="evidence" value="ECO:0007669"/>
    <property type="project" value="UniProtKB-UniRule"/>
</dbReference>
<dbReference type="OrthoDB" id="417252at2759"/>
<keyword evidence="3 4" id="KW-0648">Protein biosynthesis</keyword>
<dbReference type="GO" id="GO:0016282">
    <property type="term" value="C:eukaryotic 43S preinitiation complex"/>
    <property type="evidence" value="ECO:0007669"/>
    <property type="project" value="UniProtKB-UniRule"/>
</dbReference>
<accession>A0A138ZZS5</accession>
<dbReference type="GO" id="GO:0003743">
    <property type="term" value="F:translation initiation factor activity"/>
    <property type="evidence" value="ECO:0007669"/>
    <property type="project" value="UniProtKB-UniRule"/>
</dbReference>
<comment type="function">
    <text evidence="4">Component of the eukaryotic translation initiation factor 3 (eIF-3) complex, which is involved in protein synthesis of a specialized repertoire of mRNAs and, together with other initiation factors, stimulates binding of mRNA and methionyl-tRNAi to the 40S ribosome. The eIF-3 complex specifically targets and initiates translation of a subset of mRNAs involved in cell proliferation.</text>
</comment>
<dbReference type="PANTHER" id="PTHR10317">
    <property type="entry name" value="EUKARYOTIC TRANSLATION INITIATION FACTOR 3 SUBUNIT E"/>
    <property type="match status" value="1"/>
</dbReference>
<dbReference type="PROSITE" id="PS50250">
    <property type="entry name" value="PCI"/>
    <property type="match status" value="1"/>
</dbReference>
<dbReference type="InterPro" id="IPR036390">
    <property type="entry name" value="WH_DNA-bd_sf"/>
</dbReference>
<dbReference type="EMBL" id="KQ965839">
    <property type="protein sequence ID" value="KXS10016.1"/>
    <property type="molecule type" value="Genomic_DNA"/>
</dbReference>
<dbReference type="STRING" id="1344416.A0A138ZZS5"/>
<evidence type="ECO:0000259" key="6">
    <source>
        <dbReference type="PROSITE" id="PS50250"/>
    </source>
</evidence>
<dbReference type="PIRSF" id="PIRSF016255">
    <property type="entry name" value="eIF3e_su6"/>
    <property type="match status" value="1"/>
</dbReference>
<dbReference type="SMART" id="SM00088">
    <property type="entry name" value="PINT"/>
    <property type="match status" value="1"/>
</dbReference>
<evidence type="ECO:0000256" key="2">
    <source>
        <dbReference type="ARBA" id="ARBA00022540"/>
    </source>
</evidence>
<evidence type="ECO:0000256" key="1">
    <source>
        <dbReference type="ARBA" id="ARBA00022490"/>
    </source>
</evidence>
<name>A0A138ZZS5_GONPJ</name>
<dbReference type="SMART" id="SM01186">
    <property type="entry name" value="eIF3_N"/>
    <property type="match status" value="1"/>
</dbReference>
<gene>
    <name evidence="4" type="primary">INT6</name>
    <name evidence="7" type="ORF">M427DRAFT_104407</name>
</gene>
<dbReference type="InterPro" id="IPR016650">
    <property type="entry name" value="eIF3e"/>
</dbReference>